<dbReference type="EMBL" id="JAESIY010000002">
    <property type="protein sequence ID" value="MBL3655159.1"/>
    <property type="molecule type" value="Genomic_DNA"/>
</dbReference>
<dbReference type="PANTHER" id="PTHR44068">
    <property type="entry name" value="ZGC:194242"/>
    <property type="match status" value="1"/>
</dbReference>
<organism evidence="3 4">
    <name type="scientific">Fulvivirga sediminis</name>
    <dbReference type="NCBI Taxonomy" id="2803949"/>
    <lineage>
        <taxon>Bacteria</taxon>
        <taxon>Pseudomonadati</taxon>
        <taxon>Bacteroidota</taxon>
        <taxon>Cytophagia</taxon>
        <taxon>Cytophagales</taxon>
        <taxon>Fulvivirgaceae</taxon>
        <taxon>Fulvivirga</taxon>
    </lineage>
</organism>
<dbReference type="RefSeq" id="WP_202242512.1">
    <property type="nucleotide sequence ID" value="NZ_JAESIY010000002.1"/>
</dbReference>
<reference evidence="3" key="1">
    <citation type="submission" date="2021-01" db="EMBL/GenBank/DDBJ databases">
        <title>Fulvivirga kasyanovii gen. nov., sp nov., a novel member of the phylum Bacteroidetes isolated from seawater in a mussel farm.</title>
        <authorList>
            <person name="Zhao L.-H."/>
            <person name="Wang Z.-J."/>
        </authorList>
    </citation>
    <scope>NUCLEOTIDE SEQUENCE</scope>
    <source>
        <strain evidence="3">2943</strain>
    </source>
</reference>
<dbReference type="CDD" id="cd02440">
    <property type="entry name" value="AdoMet_MTases"/>
    <property type="match status" value="1"/>
</dbReference>
<evidence type="ECO:0000256" key="1">
    <source>
        <dbReference type="ARBA" id="ARBA00022679"/>
    </source>
</evidence>
<dbReference type="GO" id="GO:0003838">
    <property type="term" value="F:sterol 24-C-methyltransferase activity"/>
    <property type="evidence" value="ECO:0007669"/>
    <property type="project" value="TreeGrafter"/>
</dbReference>
<evidence type="ECO:0000313" key="3">
    <source>
        <dbReference type="EMBL" id="MBL3655159.1"/>
    </source>
</evidence>
<dbReference type="InterPro" id="IPR013216">
    <property type="entry name" value="Methyltransf_11"/>
</dbReference>
<dbReference type="AlphaFoldDB" id="A0A937F6I0"/>
<evidence type="ECO:0000259" key="2">
    <source>
        <dbReference type="Pfam" id="PF08241"/>
    </source>
</evidence>
<proteinExistence type="predicted"/>
<keyword evidence="4" id="KW-1185">Reference proteome</keyword>
<dbReference type="GO" id="GO:0032259">
    <property type="term" value="P:methylation"/>
    <property type="evidence" value="ECO:0007669"/>
    <property type="project" value="UniProtKB-KW"/>
</dbReference>
<comment type="caution">
    <text evidence="3">The sequence shown here is derived from an EMBL/GenBank/DDBJ whole genome shotgun (WGS) entry which is preliminary data.</text>
</comment>
<dbReference type="GO" id="GO:0016126">
    <property type="term" value="P:sterol biosynthetic process"/>
    <property type="evidence" value="ECO:0007669"/>
    <property type="project" value="TreeGrafter"/>
</dbReference>
<dbReference type="Gene3D" id="3.40.50.150">
    <property type="entry name" value="Vaccinia Virus protein VP39"/>
    <property type="match status" value="1"/>
</dbReference>
<dbReference type="Proteomes" id="UP000659388">
    <property type="component" value="Unassembled WGS sequence"/>
</dbReference>
<dbReference type="InterPro" id="IPR029063">
    <property type="entry name" value="SAM-dependent_MTases_sf"/>
</dbReference>
<keyword evidence="3" id="KW-0489">Methyltransferase</keyword>
<dbReference type="InterPro" id="IPR050447">
    <property type="entry name" value="Erg6_SMT_methyltransf"/>
</dbReference>
<gene>
    <name evidence="3" type="ORF">JL102_03400</name>
</gene>
<accession>A0A937F6I0</accession>
<protein>
    <submittedName>
        <fullName evidence="3">Class I SAM-dependent methyltransferase</fullName>
    </submittedName>
</protein>
<evidence type="ECO:0000313" key="4">
    <source>
        <dbReference type="Proteomes" id="UP000659388"/>
    </source>
</evidence>
<dbReference type="Pfam" id="PF08241">
    <property type="entry name" value="Methyltransf_11"/>
    <property type="match status" value="1"/>
</dbReference>
<dbReference type="PANTHER" id="PTHR44068:SF1">
    <property type="entry name" value="HYPOTHETICAL LOC100005854"/>
    <property type="match status" value="1"/>
</dbReference>
<name>A0A937F6I0_9BACT</name>
<dbReference type="SUPFAM" id="SSF53335">
    <property type="entry name" value="S-adenosyl-L-methionine-dependent methyltransferases"/>
    <property type="match status" value="1"/>
</dbReference>
<feature type="domain" description="Methyltransferase type 11" evidence="2">
    <location>
        <begin position="56"/>
        <end position="151"/>
    </location>
</feature>
<keyword evidence="1" id="KW-0808">Transferase</keyword>
<sequence length="218" mass="25129">MDKQLTKEQIEELEKQLSCPSGEMGTEVGKNMNESNIGMTLNTIEFLELQNGHQVLELGHGNCGHLDEVLNAGKYMKYFGLEISETMMHEAKNNNQNQEAEFNLYDGINIPFPDNSFNRTFSVNTIYFWANREKLMQEIERTLKPGGICILTYANKDFMKNLPFVGEKFRLYDPKDLEELVSITDLQMIQTLQKEEQVKSKAGEPVLRTYSMTKLRKP</sequence>